<evidence type="ECO:0000313" key="10">
    <source>
        <dbReference type="Proteomes" id="UP000295294"/>
    </source>
</evidence>
<comment type="similarity">
    <text evidence="3">Belongs to the DHNA family.</text>
</comment>
<reference evidence="9 10" key="1">
    <citation type="submission" date="2019-03" db="EMBL/GenBank/DDBJ databases">
        <title>Efficiently degradation of phenoxyalkanoic acid herbicides by Cupriavidus oxalaticus strain X32.</title>
        <authorList>
            <person name="Sheng X."/>
        </authorList>
    </citation>
    <scope>NUCLEOTIDE SEQUENCE [LARGE SCALE GENOMIC DNA]</scope>
    <source>
        <strain evidence="9 10">X32</strain>
        <plasmid evidence="9 10">unnamed1</plasmid>
    </source>
</reference>
<dbReference type="GO" id="GO:0004150">
    <property type="term" value="F:dihydroneopterin aldolase activity"/>
    <property type="evidence" value="ECO:0007669"/>
    <property type="project" value="UniProtKB-EC"/>
</dbReference>
<proteinExistence type="inferred from homology"/>
<dbReference type="SMART" id="SM00905">
    <property type="entry name" value="FolB"/>
    <property type="match status" value="1"/>
</dbReference>
<comment type="catalytic activity">
    <reaction evidence="1">
        <text>7,8-dihydroneopterin = 6-hydroxymethyl-7,8-dihydropterin + glycolaldehyde</text>
        <dbReference type="Rhea" id="RHEA:10540"/>
        <dbReference type="ChEBI" id="CHEBI:17001"/>
        <dbReference type="ChEBI" id="CHEBI:17071"/>
        <dbReference type="ChEBI" id="CHEBI:44841"/>
        <dbReference type="EC" id="4.1.2.25"/>
    </reaction>
</comment>
<dbReference type="SUPFAM" id="SSF55620">
    <property type="entry name" value="Tetrahydrobiopterin biosynthesis enzymes-like"/>
    <property type="match status" value="1"/>
</dbReference>
<evidence type="ECO:0000256" key="7">
    <source>
        <dbReference type="ARBA" id="ARBA00032903"/>
    </source>
</evidence>
<dbReference type="Gene3D" id="3.30.1130.10">
    <property type="match status" value="1"/>
</dbReference>
<dbReference type="GO" id="GO:0005737">
    <property type="term" value="C:cytoplasm"/>
    <property type="evidence" value="ECO:0007669"/>
    <property type="project" value="TreeGrafter"/>
</dbReference>
<evidence type="ECO:0000259" key="8">
    <source>
        <dbReference type="SMART" id="SM00905"/>
    </source>
</evidence>
<dbReference type="InterPro" id="IPR043133">
    <property type="entry name" value="GTP-CH-I_C/QueF"/>
</dbReference>
<dbReference type="InterPro" id="IPR006156">
    <property type="entry name" value="Dihydroneopterin_aldolase"/>
</dbReference>
<dbReference type="PANTHER" id="PTHR42844">
    <property type="entry name" value="DIHYDRONEOPTERIN ALDOLASE 1-RELATED"/>
    <property type="match status" value="1"/>
</dbReference>
<dbReference type="EMBL" id="CP038636">
    <property type="protein sequence ID" value="QBY55952.1"/>
    <property type="molecule type" value="Genomic_DNA"/>
</dbReference>
<gene>
    <name evidence="9" type="ORF">E0W60_31945</name>
</gene>
<evidence type="ECO:0000256" key="3">
    <source>
        <dbReference type="ARBA" id="ARBA00005708"/>
    </source>
</evidence>
<evidence type="ECO:0000256" key="1">
    <source>
        <dbReference type="ARBA" id="ARBA00001353"/>
    </source>
</evidence>
<dbReference type="AlphaFoldDB" id="A0A4V1BZN6"/>
<dbReference type="NCBIfam" id="TIGR00526">
    <property type="entry name" value="folB_dom"/>
    <property type="match status" value="1"/>
</dbReference>
<comment type="pathway">
    <text evidence="2">Cofactor biosynthesis; tetrahydrofolate biosynthesis; 2-amino-4-hydroxy-6-hydroxymethyl-7,8-dihydropteridine diphosphate from 7,8-dihydroneopterin triphosphate: step 3/4.</text>
</comment>
<dbReference type="InterPro" id="IPR006157">
    <property type="entry name" value="FolB_dom"/>
</dbReference>
<evidence type="ECO:0000256" key="6">
    <source>
        <dbReference type="ARBA" id="ARBA00023239"/>
    </source>
</evidence>
<geneLocation type="plasmid" evidence="9">
    <name>unnamed1</name>
</geneLocation>
<keyword evidence="6" id="KW-0456">Lyase</keyword>
<keyword evidence="5" id="KW-0289">Folate biosynthesis</keyword>
<evidence type="ECO:0000256" key="5">
    <source>
        <dbReference type="ARBA" id="ARBA00022909"/>
    </source>
</evidence>
<dbReference type="Proteomes" id="UP000295294">
    <property type="component" value="Plasmid unnamed1"/>
</dbReference>
<dbReference type="GO" id="GO:0046656">
    <property type="term" value="P:folic acid biosynthetic process"/>
    <property type="evidence" value="ECO:0007669"/>
    <property type="project" value="UniProtKB-KW"/>
</dbReference>
<evidence type="ECO:0000256" key="4">
    <source>
        <dbReference type="ARBA" id="ARBA00013043"/>
    </source>
</evidence>
<evidence type="ECO:0000313" key="9">
    <source>
        <dbReference type="EMBL" id="QBY55952.1"/>
    </source>
</evidence>
<keyword evidence="9" id="KW-0614">Plasmid</keyword>
<dbReference type="EC" id="4.1.2.25" evidence="4"/>
<dbReference type="Pfam" id="PF02152">
    <property type="entry name" value="FolB"/>
    <property type="match status" value="1"/>
</dbReference>
<dbReference type="PANTHER" id="PTHR42844:SF1">
    <property type="entry name" value="DIHYDRONEOPTERIN ALDOLASE 1-RELATED"/>
    <property type="match status" value="1"/>
</dbReference>
<sequence>MAGQYMGVTSGATSGAMDLIFIEGFEGQTVIGIDDGELHTPQPIRIDLTAGLARSAACSTDRIGDTIDYGKVRAALRELMATHGLRLLEAFAERVAQLLLEDFGAHWVRVVVVKPRKFDDVSAVGVAIERRRDDRLAVREQGLGWPSPGAMSA</sequence>
<accession>A0A4V1BZN6</accession>
<dbReference type="OrthoDB" id="9810587at2"/>
<feature type="domain" description="Dihydroneopterin aldolase/epimerase" evidence="8">
    <location>
        <begin position="20"/>
        <end position="130"/>
    </location>
</feature>
<organism evidence="9 10">
    <name type="scientific">Cupriavidus oxalaticus</name>
    <dbReference type="NCBI Taxonomy" id="96344"/>
    <lineage>
        <taxon>Bacteria</taxon>
        <taxon>Pseudomonadati</taxon>
        <taxon>Pseudomonadota</taxon>
        <taxon>Betaproteobacteria</taxon>
        <taxon>Burkholderiales</taxon>
        <taxon>Burkholderiaceae</taxon>
        <taxon>Cupriavidus</taxon>
    </lineage>
</organism>
<protein>
    <recommendedName>
        <fullName evidence="4">dihydroneopterin aldolase</fullName>
        <ecNumber evidence="4">4.1.2.25</ecNumber>
    </recommendedName>
    <alternativeName>
        <fullName evidence="7">7,8-dihydroneopterin aldolase</fullName>
    </alternativeName>
</protein>
<name>A0A4V1BZN6_9BURK</name>
<dbReference type="KEGG" id="cox:E0W60_31945"/>
<evidence type="ECO:0000256" key="2">
    <source>
        <dbReference type="ARBA" id="ARBA00005013"/>
    </source>
</evidence>